<accession>A0A915L138</accession>
<dbReference type="SMART" id="SM00015">
    <property type="entry name" value="IQ"/>
    <property type="match status" value="2"/>
</dbReference>
<dbReference type="Pfam" id="PF00612">
    <property type="entry name" value="IQ"/>
    <property type="match status" value="2"/>
</dbReference>
<sequence>KLLNERIIQIQSCIRGYLCRKFLQKRLKSAILIQCCVRRWLARKLLKTLKVEAKSVQRLQNLNKGLENKVISLQQQVDRIVLERNSLTLELEQLRKFNENQKLSTHFTIEQSNDHVAELSNQLTISRKMISQLESKVAEMTNEMESFEKEASTSRMILEKELCRLTDENLNLKASLAMASNHAEPEIPYRNFDVVFDTNPIPCLRAFLIFMAIRNEDQRKKTESIAVLLDKFYDTVTDCVMASSDFQKLTMWMSNVWRLMQLLRQYSGEEEYATQNTPSQSNDQLKNCDLCLQRSSLCNLLLIIHQKMIQEVYVKKLTPSIIVSSILEHHDSRNLSKMNSGGLINELNLIFDCFQTFGVEWPLFSQIFSHLFHYIEAHALNVLMSRRDLCNFSRSIEIKHNIKTLLNWLQDHNLLQNDGELGKLFEATNLIQIRKSEPEDIKTLAGVTTHLNLAQINKLLAAYSPTESFEPKLKPDFIRKMNMFLKNERNLDEKLNNNELPWQRTVIKSTLNFPYVQSNLVFSEIDLPEALWPYIS</sequence>
<dbReference type="PROSITE" id="PS51126">
    <property type="entry name" value="DILUTE"/>
    <property type="match status" value="1"/>
</dbReference>
<feature type="coiled-coil region" evidence="1">
    <location>
        <begin position="49"/>
        <end position="83"/>
    </location>
</feature>
<dbReference type="Gene3D" id="1.20.5.190">
    <property type="match status" value="1"/>
</dbReference>
<dbReference type="GO" id="GO:0051020">
    <property type="term" value="F:GTPase binding"/>
    <property type="evidence" value="ECO:0007669"/>
    <property type="project" value="TreeGrafter"/>
</dbReference>
<evidence type="ECO:0000259" key="2">
    <source>
        <dbReference type="PROSITE" id="PS51126"/>
    </source>
</evidence>
<dbReference type="Pfam" id="PF01843">
    <property type="entry name" value="DIL"/>
    <property type="match status" value="1"/>
</dbReference>
<feature type="domain" description="Dilute" evidence="2">
    <location>
        <begin position="230"/>
        <end position="487"/>
    </location>
</feature>
<keyword evidence="1" id="KW-0175">Coiled coil</keyword>
<dbReference type="InterPro" id="IPR027417">
    <property type="entry name" value="P-loop_NTPase"/>
</dbReference>
<evidence type="ECO:0000256" key="1">
    <source>
        <dbReference type="SAM" id="Coils"/>
    </source>
</evidence>
<dbReference type="InterPro" id="IPR000048">
    <property type="entry name" value="IQ_motif_EF-hand-BS"/>
</dbReference>
<proteinExistence type="predicted"/>
<dbReference type="PANTHER" id="PTHR16027:SF6">
    <property type="entry name" value="DILUTE DOMAIN-CONTAINING PROTEIN"/>
    <property type="match status" value="1"/>
</dbReference>
<protein>
    <submittedName>
        <fullName evidence="4">Dilute domain-containing protein</fullName>
    </submittedName>
</protein>
<feature type="coiled-coil region" evidence="1">
    <location>
        <begin position="116"/>
        <end position="150"/>
    </location>
</feature>
<name>A0A915L138_ROMCU</name>
<dbReference type="PANTHER" id="PTHR16027">
    <property type="entry name" value="DILUTE DOMAIN-CONTAINING PROTEIN YPR089W"/>
    <property type="match status" value="1"/>
</dbReference>
<dbReference type="SUPFAM" id="SSF52540">
    <property type="entry name" value="P-loop containing nucleoside triphosphate hydrolases"/>
    <property type="match status" value="1"/>
</dbReference>
<evidence type="ECO:0000313" key="4">
    <source>
        <dbReference type="WBParaSite" id="nRc.2.0.1.t44186-RA"/>
    </source>
</evidence>
<dbReference type="InterPro" id="IPR052072">
    <property type="entry name" value="Vascular_dev_regulator"/>
</dbReference>
<dbReference type="InterPro" id="IPR002710">
    <property type="entry name" value="Dilute_dom"/>
</dbReference>
<evidence type="ECO:0000313" key="3">
    <source>
        <dbReference type="Proteomes" id="UP000887565"/>
    </source>
</evidence>
<keyword evidence="3" id="KW-1185">Reference proteome</keyword>
<organism evidence="3 4">
    <name type="scientific">Romanomermis culicivorax</name>
    <name type="common">Nematode worm</name>
    <dbReference type="NCBI Taxonomy" id="13658"/>
    <lineage>
        <taxon>Eukaryota</taxon>
        <taxon>Metazoa</taxon>
        <taxon>Ecdysozoa</taxon>
        <taxon>Nematoda</taxon>
        <taxon>Enoplea</taxon>
        <taxon>Dorylaimia</taxon>
        <taxon>Mermithida</taxon>
        <taxon>Mermithoidea</taxon>
        <taxon>Mermithidae</taxon>
        <taxon>Romanomermis</taxon>
    </lineage>
</organism>
<dbReference type="AlphaFoldDB" id="A0A915L138"/>
<reference evidence="4" key="1">
    <citation type="submission" date="2022-11" db="UniProtKB">
        <authorList>
            <consortium name="WormBaseParasite"/>
        </authorList>
    </citation>
    <scope>IDENTIFICATION</scope>
</reference>
<dbReference type="WBParaSite" id="nRc.2.0.1.t44186-RA">
    <property type="protein sequence ID" value="nRc.2.0.1.t44186-RA"/>
    <property type="gene ID" value="nRc.2.0.1.g44186"/>
</dbReference>
<dbReference type="PROSITE" id="PS50096">
    <property type="entry name" value="IQ"/>
    <property type="match status" value="2"/>
</dbReference>
<dbReference type="SMART" id="SM01132">
    <property type="entry name" value="DIL"/>
    <property type="match status" value="1"/>
</dbReference>
<dbReference type="Proteomes" id="UP000887565">
    <property type="component" value="Unplaced"/>
</dbReference>